<evidence type="ECO:0000256" key="3">
    <source>
        <dbReference type="PROSITE-ProRule" id="PRU00023"/>
    </source>
</evidence>
<dbReference type="Pfam" id="PF00023">
    <property type="entry name" value="Ank"/>
    <property type="match status" value="1"/>
</dbReference>
<feature type="repeat" description="ANK" evidence="3">
    <location>
        <begin position="101"/>
        <end position="122"/>
    </location>
</feature>
<dbReference type="PANTHER" id="PTHR24198">
    <property type="entry name" value="ANKYRIN REPEAT AND PROTEIN KINASE DOMAIN-CONTAINING PROTEIN"/>
    <property type="match status" value="1"/>
</dbReference>
<dbReference type="EMBL" id="AZHC01000004">
    <property type="protein sequence ID" value="OAA48655.1"/>
    <property type="molecule type" value="Genomic_DNA"/>
</dbReference>
<keyword evidence="1" id="KW-0677">Repeat</keyword>
<dbReference type="PROSITE" id="PS50297">
    <property type="entry name" value="ANK_REP_REGION"/>
    <property type="match status" value="6"/>
</dbReference>
<evidence type="ECO:0000256" key="2">
    <source>
        <dbReference type="ARBA" id="ARBA00023043"/>
    </source>
</evidence>
<feature type="repeat" description="ANK" evidence="3">
    <location>
        <begin position="137"/>
        <end position="170"/>
    </location>
</feature>
<dbReference type="SUPFAM" id="SSF48403">
    <property type="entry name" value="Ankyrin repeat"/>
    <property type="match status" value="2"/>
</dbReference>
<dbReference type="InterPro" id="IPR036770">
    <property type="entry name" value="Ankyrin_rpt-contain_sf"/>
</dbReference>
<dbReference type="SMART" id="SM00248">
    <property type="entry name" value="ANK"/>
    <property type="match status" value="12"/>
</dbReference>
<dbReference type="Proteomes" id="UP000243498">
    <property type="component" value="Unassembled WGS sequence"/>
</dbReference>
<proteinExistence type="predicted"/>
<feature type="repeat" description="ANK" evidence="3">
    <location>
        <begin position="312"/>
        <end position="344"/>
    </location>
</feature>
<gene>
    <name evidence="4" type="ORF">NOR_01905</name>
</gene>
<feature type="repeat" description="ANK" evidence="3">
    <location>
        <begin position="449"/>
        <end position="481"/>
    </location>
</feature>
<keyword evidence="2 3" id="KW-0040">ANK repeat</keyword>
<accession>A0A167I492</accession>
<feature type="repeat" description="ANK" evidence="3">
    <location>
        <begin position="345"/>
        <end position="377"/>
    </location>
</feature>
<sequence length="537" mass="59020">MSSWIRQMKRTQQHADENELILCAMRTELQGVRGVLQAKLLLKRRPLGLSTSSDSGPDVGVNAQDKFGRTALHWAARTGDERCVSEIIDFPGTKCDIRDKDGRTPLHEAAIMGHISIIKMLLGNATVRELLELGDHHQRTALHWAADNNDWLAMQELLVAGGADASKEDENGETALHRAARHGDEAILENFVGHKGVTDGLMASASRTASNSGRKKAAVKLLQLMTTMEYADAEYAAERAIEARMDLPNLLIWASENGRCQLVKVLLEQNAGLVARDASGNTPLFIAARRGHGDVVRVLLEEAVDRTERDAEGNTPLWVAVCEGHVNVVQVFLDNGADVDEPNSKRETPLMEAVRRGHSNVVRVLLENNANVEARDYSRFPIGGESSPLCMAVWQKQDDIVQQLLAKNANTEILHDRRTPLLQAADKGYTDIVRMLLESNADTEAQTFIEQTSINLAAKGGHADVVELLLAHKAKIDHKNSGHHTALMDAVEQGHANVVELLIQRGSTIPFDWCIETAEKRGQGAIIKLIRATEAEK</sequence>
<keyword evidence="5" id="KW-1185">Reference proteome</keyword>
<evidence type="ECO:0000313" key="5">
    <source>
        <dbReference type="Proteomes" id="UP000243498"/>
    </source>
</evidence>
<dbReference type="PANTHER" id="PTHR24198:SF165">
    <property type="entry name" value="ANKYRIN REPEAT-CONTAINING PROTEIN-RELATED"/>
    <property type="match status" value="1"/>
</dbReference>
<dbReference type="PRINTS" id="PR01415">
    <property type="entry name" value="ANKYRIN"/>
</dbReference>
<feature type="repeat" description="ANK" evidence="3">
    <location>
        <begin position="67"/>
        <end position="100"/>
    </location>
</feature>
<feature type="repeat" description="ANK" evidence="3">
    <location>
        <begin position="482"/>
        <end position="509"/>
    </location>
</feature>
<dbReference type="STRING" id="1081105.A0A167I492"/>
<dbReference type="InterPro" id="IPR002110">
    <property type="entry name" value="Ankyrin_rpt"/>
</dbReference>
<comment type="caution">
    <text evidence="4">The sequence shown here is derived from an EMBL/GenBank/DDBJ whole genome shotgun (WGS) entry which is preliminary data.</text>
</comment>
<protein>
    <submittedName>
        <fullName evidence="4">Ankyrin repeat-containing domain protein</fullName>
    </submittedName>
</protein>
<feature type="repeat" description="ANK" evidence="3">
    <location>
        <begin position="416"/>
        <end position="448"/>
    </location>
</feature>
<dbReference type="OrthoDB" id="20872at2759"/>
<organism evidence="4 5">
    <name type="scientific">Metarhizium rileyi (strain RCEF 4871)</name>
    <name type="common">Nomuraea rileyi</name>
    <dbReference type="NCBI Taxonomy" id="1649241"/>
    <lineage>
        <taxon>Eukaryota</taxon>
        <taxon>Fungi</taxon>
        <taxon>Dikarya</taxon>
        <taxon>Ascomycota</taxon>
        <taxon>Pezizomycotina</taxon>
        <taxon>Sordariomycetes</taxon>
        <taxon>Hypocreomycetidae</taxon>
        <taxon>Hypocreales</taxon>
        <taxon>Clavicipitaceae</taxon>
        <taxon>Metarhizium</taxon>
    </lineage>
</organism>
<dbReference type="PROSITE" id="PS50088">
    <property type="entry name" value="ANK_REPEAT"/>
    <property type="match status" value="9"/>
</dbReference>
<dbReference type="Pfam" id="PF12796">
    <property type="entry name" value="Ank_2"/>
    <property type="match status" value="5"/>
</dbReference>
<evidence type="ECO:0000313" key="4">
    <source>
        <dbReference type="EMBL" id="OAA48655.1"/>
    </source>
</evidence>
<dbReference type="OMA" id="QKCCGEL"/>
<name>A0A167I492_METRR</name>
<dbReference type="Gene3D" id="1.25.40.20">
    <property type="entry name" value="Ankyrin repeat-containing domain"/>
    <property type="match status" value="5"/>
</dbReference>
<reference evidence="4 5" key="1">
    <citation type="journal article" date="2016" name="Genome Biol. Evol.">
        <title>Divergent and convergent evolution of fungal pathogenicity.</title>
        <authorList>
            <person name="Shang Y."/>
            <person name="Xiao G."/>
            <person name="Zheng P."/>
            <person name="Cen K."/>
            <person name="Zhan S."/>
            <person name="Wang C."/>
        </authorList>
    </citation>
    <scope>NUCLEOTIDE SEQUENCE [LARGE SCALE GENOMIC DNA]</scope>
    <source>
        <strain evidence="4 5">RCEF 4871</strain>
    </source>
</reference>
<feature type="repeat" description="ANK" evidence="3">
    <location>
        <begin position="279"/>
        <end position="311"/>
    </location>
</feature>
<dbReference type="AlphaFoldDB" id="A0A167I492"/>
<evidence type="ECO:0000256" key="1">
    <source>
        <dbReference type="ARBA" id="ARBA00022737"/>
    </source>
</evidence>